<keyword evidence="2" id="KW-1185">Reference proteome</keyword>
<dbReference type="EMBL" id="CM031823">
    <property type="protein sequence ID" value="KAG6627836.1"/>
    <property type="molecule type" value="Genomic_DNA"/>
</dbReference>
<protein>
    <submittedName>
        <fullName evidence="1">Uncharacterized protein</fullName>
    </submittedName>
</protein>
<accession>A0A8T1N7Y7</accession>
<organism evidence="1 2">
    <name type="scientific">Carya illinoinensis</name>
    <name type="common">Pecan</name>
    <dbReference type="NCBI Taxonomy" id="32201"/>
    <lineage>
        <taxon>Eukaryota</taxon>
        <taxon>Viridiplantae</taxon>
        <taxon>Streptophyta</taxon>
        <taxon>Embryophyta</taxon>
        <taxon>Tracheophyta</taxon>
        <taxon>Spermatophyta</taxon>
        <taxon>Magnoliopsida</taxon>
        <taxon>eudicotyledons</taxon>
        <taxon>Gunneridae</taxon>
        <taxon>Pentapetalae</taxon>
        <taxon>rosids</taxon>
        <taxon>fabids</taxon>
        <taxon>Fagales</taxon>
        <taxon>Juglandaceae</taxon>
        <taxon>Carya</taxon>
    </lineage>
</organism>
<evidence type="ECO:0000313" key="2">
    <source>
        <dbReference type="Proteomes" id="UP000811609"/>
    </source>
</evidence>
<gene>
    <name evidence="1" type="ORF">CIPAW_15G156900</name>
</gene>
<dbReference type="AlphaFoldDB" id="A0A8T1N7Y7"/>
<evidence type="ECO:0000313" key="1">
    <source>
        <dbReference type="EMBL" id="KAG6627836.1"/>
    </source>
</evidence>
<proteinExistence type="predicted"/>
<sequence length="154" mass="17313">MDQSTRLHSQARRRSWCCPFTVPPSSPESIMMISVKVVKLTKSPATLNQRNLGVVDEERDGSPEIVGLKTEISVENGYILAVFDVASLQTFFECPGLVPYPVLSDLIRYVSAFACPSLAFHFHHLWESQIENQTKDPSQPTQNIVVNQAVYIYI</sequence>
<name>A0A8T1N7Y7_CARIL</name>
<comment type="caution">
    <text evidence="1">The sequence shown here is derived from an EMBL/GenBank/DDBJ whole genome shotgun (WGS) entry which is preliminary data.</text>
</comment>
<dbReference type="Proteomes" id="UP000811609">
    <property type="component" value="Chromosome 15"/>
</dbReference>
<reference evidence="1" key="1">
    <citation type="submission" date="2020-12" db="EMBL/GenBank/DDBJ databases">
        <title>WGS assembly of Carya illinoinensis cv. Pawnee.</title>
        <authorList>
            <person name="Platts A."/>
            <person name="Shu S."/>
            <person name="Wright S."/>
            <person name="Barry K."/>
            <person name="Edger P."/>
            <person name="Pires J.C."/>
            <person name="Schmutz J."/>
        </authorList>
    </citation>
    <scope>NUCLEOTIDE SEQUENCE</scope>
    <source>
        <tissue evidence="1">Leaf</tissue>
    </source>
</reference>